<dbReference type="PANTHER" id="PTHR35176:SF6">
    <property type="entry name" value="HEME OXYGENASE HI_0854-RELATED"/>
    <property type="match status" value="1"/>
</dbReference>
<dbReference type="AlphaFoldDB" id="A0A850PM65"/>
<organism evidence="3 4">
    <name type="scientific">Mycolicibacterium hippocampi</name>
    <dbReference type="NCBI Taxonomy" id="659824"/>
    <lineage>
        <taxon>Bacteria</taxon>
        <taxon>Bacillati</taxon>
        <taxon>Actinomycetota</taxon>
        <taxon>Actinomycetes</taxon>
        <taxon>Mycobacteriales</taxon>
        <taxon>Mycobacteriaceae</taxon>
        <taxon>Mycolicibacterium</taxon>
    </lineage>
</organism>
<reference evidence="3 4" key="1">
    <citation type="submission" date="2020-05" db="EMBL/GenBank/DDBJ databases">
        <title>Draft genome sequence of Mycobacterium hippocampi DL, isolated from European seabass, Dicentrarchus labrax, reared in fish farms.</title>
        <authorList>
            <person name="Stathopoulou P."/>
            <person name="Asimakis E."/>
            <person name="Tzokas K."/>
            <person name="Batargias C."/>
            <person name="Tsiamis G."/>
        </authorList>
    </citation>
    <scope>NUCLEOTIDE SEQUENCE [LARGE SCALE GENOMIC DNA]</scope>
    <source>
        <strain evidence="3 4">DL</strain>
    </source>
</reference>
<comment type="caution">
    <text evidence="3">The sequence shown here is derived from an EMBL/GenBank/DDBJ whole genome shotgun (WGS) entry which is preliminary data.</text>
</comment>
<keyword evidence="4" id="KW-1185">Reference proteome</keyword>
<dbReference type="GO" id="GO:0005829">
    <property type="term" value="C:cytosol"/>
    <property type="evidence" value="ECO:0007669"/>
    <property type="project" value="TreeGrafter"/>
</dbReference>
<dbReference type="Proteomes" id="UP000570517">
    <property type="component" value="Unassembled WGS sequence"/>
</dbReference>
<gene>
    <name evidence="3" type="ORF">HLY00_2126</name>
</gene>
<evidence type="ECO:0000256" key="1">
    <source>
        <dbReference type="ARBA" id="ARBA00023002"/>
    </source>
</evidence>
<dbReference type="InterPro" id="IPR019920">
    <property type="entry name" value="F420-binding_dom_put"/>
</dbReference>
<dbReference type="GO" id="GO:0070967">
    <property type="term" value="F:coenzyme F420 binding"/>
    <property type="evidence" value="ECO:0007669"/>
    <property type="project" value="TreeGrafter"/>
</dbReference>
<proteinExistence type="predicted"/>
<dbReference type="InterPro" id="IPR012349">
    <property type="entry name" value="Split_barrel_FMN-bd"/>
</dbReference>
<evidence type="ECO:0000313" key="3">
    <source>
        <dbReference type="EMBL" id="NVN49240.1"/>
    </source>
</evidence>
<dbReference type="SUPFAM" id="SSF50475">
    <property type="entry name" value="FMN-binding split barrel"/>
    <property type="match status" value="1"/>
</dbReference>
<dbReference type="PANTHER" id="PTHR35176">
    <property type="entry name" value="HEME OXYGENASE HI_0854-RELATED"/>
    <property type="match status" value="1"/>
</dbReference>
<sequence length="182" mass="20690">MTTRVTARAATCKYRDVGNNERSKIVMTDDEIAEFIDHSRTATMATVLPSGRPHLVAMWYAVLDGEIWFETKAKSQKAVNLRRDPTITVMIEDGQTYDTLRGVSIDGRAEVIDDPETNLRVGISVWERYTGPYSEEMRPYVDQMMNNRICVRVVPSRLRSWDHRKLGMPGMPLSGSTAQYLS</sequence>
<evidence type="ECO:0000313" key="4">
    <source>
        <dbReference type="Proteomes" id="UP000570517"/>
    </source>
</evidence>
<dbReference type="InterPro" id="IPR052019">
    <property type="entry name" value="F420H2_bilvrd_red/Heme_oxyg"/>
</dbReference>
<accession>A0A850PM65</accession>
<evidence type="ECO:0000259" key="2">
    <source>
        <dbReference type="Pfam" id="PF01243"/>
    </source>
</evidence>
<name>A0A850PM65_9MYCO</name>
<protein>
    <recommendedName>
        <fullName evidence="2">Pyridoxamine 5'-phosphate oxidase N-terminal domain-containing protein</fullName>
    </recommendedName>
</protein>
<feature type="domain" description="Pyridoxamine 5'-phosphate oxidase N-terminal" evidence="2">
    <location>
        <begin position="29"/>
        <end position="161"/>
    </location>
</feature>
<dbReference type="Pfam" id="PF01243">
    <property type="entry name" value="PNPOx_N"/>
    <property type="match status" value="1"/>
</dbReference>
<dbReference type="NCBIfam" id="TIGR03618">
    <property type="entry name" value="Rv1155_F420"/>
    <property type="match status" value="1"/>
</dbReference>
<dbReference type="EMBL" id="JABFYL010000012">
    <property type="protein sequence ID" value="NVN49240.1"/>
    <property type="molecule type" value="Genomic_DNA"/>
</dbReference>
<dbReference type="GO" id="GO:0016627">
    <property type="term" value="F:oxidoreductase activity, acting on the CH-CH group of donors"/>
    <property type="evidence" value="ECO:0007669"/>
    <property type="project" value="TreeGrafter"/>
</dbReference>
<dbReference type="Gene3D" id="2.30.110.10">
    <property type="entry name" value="Electron Transport, Fmn-binding Protein, Chain A"/>
    <property type="match status" value="1"/>
</dbReference>
<dbReference type="InterPro" id="IPR011576">
    <property type="entry name" value="Pyridox_Oxase_N"/>
</dbReference>
<keyword evidence="1" id="KW-0560">Oxidoreductase</keyword>